<evidence type="ECO:0000313" key="4">
    <source>
        <dbReference type="Proteomes" id="UP001365405"/>
    </source>
</evidence>
<organism evidence="3 4">
    <name type="scientific">Pseudaquabacterium inlustre</name>
    <dbReference type="NCBI Taxonomy" id="2984192"/>
    <lineage>
        <taxon>Bacteria</taxon>
        <taxon>Pseudomonadati</taxon>
        <taxon>Pseudomonadota</taxon>
        <taxon>Betaproteobacteria</taxon>
        <taxon>Burkholderiales</taxon>
        <taxon>Sphaerotilaceae</taxon>
        <taxon>Pseudaquabacterium</taxon>
    </lineage>
</organism>
<dbReference type="InterPro" id="IPR003736">
    <property type="entry name" value="PAAI_dom"/>
</dbReference>
<accession>A0ABU9CGI2</accession>
<protein>
    <submittedName>
        <fullName evidence="3">Thioesterase family protein</fullName>
    </submittedName>
</protein>
<proteinExistence type="predicted"/>
<dbReference type="SUPFAM" id="SSF54637">
    <property type="entry name" value="Thioesterase/thiol ester dehydrase-isomerase"/>
    <property type="match status" value="1"/>
</dbReference>
<dbReference type="RefSeq" id="WP_341410532.1">
    <property type="nucleotide sequence ID" value="NZ_JBBUTH010000005.1"/>
</dbReference>
<dbReference type="InterPro" id="IPR029069">
    <property type="entry name" value="HotDog_dom_sf"/>
</dbReference>
<evidence type="ECO:0000313" key="3">
    <source>
        <dbReference type="EMBL" id="MEK8050841.1"/>
    </source>
</evidence>
<reference evidence="3 4" key="1">
    <citation type="submission" date="2024-04" db="EMBL/GenBank/DDBJ databases">
        <title>Novel species of the genus Ideonella isolated from streams.</title>
        <authorList>
            <person name="Lu H."/>
        </authorList>
    </citation>
    <scope>NUCLEOTIDE SEQUENCE [LARGE SCALE GENOMIC DNA]</scope>
    <source>
        <strain evidence="3 4">DXS22W</strain>
    </source>
</reference>
<keyword evidence="4" id="KW-1185">Reference proteome</keyword>
<dbReference type="Proteomes" id="UP001365405">
    <property type="component" value="Unassembled WGS sequence"/>
</dbReference>
<dbReference type="CDD" id="cd03443">
    <property type="entry name" value="PaaI_thioesterase"/>
    <property type="match status" value="1"/>
</dbReference>
<dbReference type="EMBL" id="JBBUTH010000005">
    <property type="protein sequence ID" value="MEK8050841.1"/>
    <property type="molecule type" value="Genomic_DNA"/>
</dbReference>
<gene>
    <name evidence="3" type="ORF">AACH10_11395</name>
</gene>
<dbReference type="Pfam" id="PF03061">
    <property type="entry name" value="4HBT"/>
    <property type="match status" value="1"/>
</dbReference>
<dbReference type="NCBIfam" id="NF008675">
    <property type="entry name" value="PRK11688.1"/>
    <property type="match status" value="1"/>
</dbReference>
<name>A0ABU9CGI2_9BURK</name>
<dbReference type="NCBIfam" id="TIGR00369">
    <property type="entry name" value="unchar_dom_1"/>
    <property type="match status" value="1"/>
</dbReference>
<sequence length="162" mass="17902">MSTTAHLPRRSAEEQAKVDRELTELVEQRITFNQVLGLKVQQLRPELVMRFEMRPDLVGHYHYGRLHGGVISAVLDALGGGALMVATSEKHAHESAEQVMHRFLKLGTIDLRVDFLRPGLGRYFVATAEITRLGGRVGSTQMRLHSDEGVLVATAAAAYIVS</sequence>
<feature type="domain" description="Thioesterase" evidence="2">
    <location>
        <begin position="63"/>
        <end position="152"/>
    </location>
</feature>
<dbReference type="InterPro" id="IPR006683">
    <property type="entry name" value="Thioestr_dom"/>
</dbReference>
<evidence type="ECO:0000256" key="1">
    <source>
        <dbReference type="ARBA" id="ARBA00022801"/>
    </source>
</evidence>
<comment type="caution">
    <text evidence="3">The sequence shown here is derived from an EMBL/GenBank/DDBJ whole genome shotgun (WGS) entry which is preliminary data.</text>
</comment>
<keyword evidence="1" id="KW-0378">Hydrolase</keyword>
<evidence type="ECO:0000259" key="2">
    <source>
        <dbReference type="Pfam" id="PF03061"/>
    </source>
</evidence>
<dbReference type="Gene3D" id="3.10.129.10">
    <property type="entry name" value="Hotdog Thioesterase"/>
    <property type="match status" value="1"/>
</dbReference>